<evidence type="ECO:0000313" key="3">
    <source>
        <dbReference type="Proteomes" id="UP001589702"/>
    </source>
</evidence>
<organism evidence="2 3">
    <name type="scientific">Arthrobacter ramosus</name>
    <dbReference type="NCBI Taxonomy" id="1672"/>
    <lineage>
        <taxon>Bacteria</taxon>
        <taxon>Bacillati</taxon>
        <taxon>Actinomycetota</taxon>
        <taxon>Actinomycetes</taxon>
        <taxon>Micrococcales</taxon>
        <taxon>Micrococcaceae</taxon>
        <taxon>Arthrobacter</taxon>
    </lineage>
</organism>
<sequence length="70" mass="7649">MDFCDTDGMRELSSHVTDIVSDWGGAGMVELQIVCDISGASPDGARHSHDPQGRLAAPQRATRRRGLERR</sequence>
<evidence type="ECO:0000313" key="2">
    <source>
        <dbReference type="EMBL" id="MFB9821898.1"/>
    </source>
</evidence>
<keyword evidence="3" id="KW-1185">Reference proteome</keyword>
<comment type="caution">
    <text evidence="2">The sequence shown here is derived from an EMBL/GenBank/DDBJ whole genome shotgun (WGS) entry which is preliminary data.</text>
</comment>
<evidence type="ECO:0000256" key="1">
    <source>
        <dbReference type="SAM" id="MobiDB-lite"/>
    </source>
</evidence>
<dbReference type="RefSeq" id="WP_234750708.1">
    <property type="nucleotide sequence ID" value="NZ_BAAAWN010000001.1"/>
</dbReference>
<proteinExistence type="predicted"/>
<protein>
    <submittedName>
        <fullName evidence="2">Uncharacterized protein</fullName>
    </submittedName>
</protein>
<reference evidence="2 3" key="1">
    <citation type="submission" date="2024-09" db="EMBL/GenBank/DDBJ databases">
        <authorList>
            <person name="Sun Q."/>
            <person name="Mori K."/>
        </authorList>
    </citation>
    <scope>NUCLEOTIDE SEQUENCE [LARGE SCALE GENOMIC DNA]</scope>
    <source>
        <strain evidence="2 3">JCM 1334</strain>
    </source>
</reference>
<accession>A0ABV5Y4G8</accession>
<feature type="region of interest" description="Disordered" evidence="1">
    <location>
        <begin position="39"/>
        <end position="70"/>
    </location>
</feature>
<dbReference type="EMBL" id="JBHMBC010000039">
    <property type="protein sequence ID" value="MFB9821898.1"/>
    <property type="molecule type" value="Genomic_DNA"/>
</dbReference>
<dbReference type="Proteomes" id="UP001589702">
    <property type="component" value="Unassembled WGS sequence"/>
</dbReference>
<feature type="compositionally biased region" description="Basic residues" evidence="1">
    <location>
        <begin position="61"/>
        <end position="70"/>
    </location>
</feature>
<name>A0ABV5Y4G8_ARTRM</name>
<gene>
    <name evidence="2" type="ORF">ACFFP1_20680</name>
</gene>